<dbReference type="EMBL" id="NDYN01000007">
    <property type="protein sequence ID" value="OUT07143.1"/>
    <property type="molecule type" value="Genomic_DNA"/>
</dbReference>
<dbReference type="AlphaFoldDB" id="A0A1Y5MJ10"/>
<dbReference type="InterPro" id="IPR036264">
    <property type="entry name" value="Bact_exopeptidase_dim_dom"/>
</dbReference>
<dbReference type="RefSeq" id="WP_087583471.1">
    <property type="nucleotide sequence ID" value="NZ_NDYN01000007.1"/>
</dbReference>
<proteinExistence type="inferred from homology"/>
<dbReference type="Pfam" id="PF07687">
    <property type="entry name" value="M20_dimer"/>
    <property type="match status" value="1"/>
</dbReference>
<feature type="binding site" evidence="4">
    <location>
        <position position="275"/>
    </location>
    <ligand>
        <name>allantoate</name>
        <dbReference type="ChEBI" id="CHEBI:17536"/>
    </ligand>
</feature>
<feature type="domain" description="Peptidase M20 dimerisation" evidence="5">
    <location>
        <begin position="216"/>
        <end position="310"/>
    </location>
</feature>
<dbReference type="SUPFAM" id="SSF55031">
    <property type="entry name" value="Bacterial exopeptidase dimerisation domain"/>
    <property type="match status" value="1"/>
</dbReference>
<evidence type="ECO:0000256" key="2">
    <source>
        <dbReference type="ARBA" id="ARBA00022801"/>
    </source>
</evidence>
<dbReference type="Gene3D" id="3.40.630.10">
    <property type="entry name" value="Zn peptidases"/>
    <property type="match status" value="1"/>
</dbReference>
<dbReference type="InterPro" id="IPR011650">
    <property type="entry name" value="Peptidase_M20_dimer"/>
</dbReference>
<feature type="binding site" evidence="3">
    <location>
        <position position="191"/>
    </location>
    <ligand>
        <name>Zn(2+)</name>
        <dbReference type="ChEBI" id="CHEBI:29105"/>
        <label>1</label>
    </ligand>
</feature>
<evidence type="ECO:0000256" key="1">
    <source>
        <dbReference type="ARBA" id="ARBA00006153"/>
    </source>
</evidence>
<feature type="binding site" evidence="4">
    <location>
        <position position="288"/>
    </location>
    <ligand>
        <name>allantoate</name>
        <dbReference type="ChEBI" id="CHEBI:17536"/>
    </ligand>
</feature>
<feature type="binding site" evidence="3">
    <location>
        <position position="91"/>
    </location>
    <ligand>
        <name>Zn(2+)</name>
        <dbReference type="ChEBI" id="CHEBI:29105"/>
        <label>1</label>
    </ligand>
</feature>
<feature type="binding site" evidence="3">
    <location>
        <position position="126"/>
    </location>
    <ligand>
        <name>Zn(2+)</name>
        <dbReference type="ChEBI" id="CHEBI:29105"/>
        <label>2</label>
    </ligand>
</feature>
<protein>
    <submittedName>
        <fullName evidence="6">Zn-dependent hydrolase</fullName>
    </submittedName>
</protein>
<dbReference type="InterPro" id="IPR010158">
    <property type="entry name" value="Amidase_Cbmase"/>
</dbReference>
<comment type="caution">
    <text evidence="6">The sequence shown here is derived from an EMBL/GenBank/DDBJ whole genome shotgun (WGS) entry which is preliminary data.</text>
</comment>
<reference evidence="6 7" key="1">
    <citation type="submission" date="2017-04" db="EMBL/GenBank/DDBJ databases">
        <title>Complete genome of Campylobacter concisus ATCC 33237T and draft genomes for an additional eight well characterized C. concisus strains.</title>
        <authorList>
            <person name="Cornelius A.J."/>
            <person name="Miller W.G."/>
            <person name="Lastovica A.J."/>
            <person name="On S.L."/>
            <person name="French N.P."/>
            <person name="Vandenberg O."/>
            <person name="Biggs P.J."/>
        </authorList>
    </citation>
    <scope>NUCLEOTIDE SEQUENCE [LARGE SCALE GENOMIC DNA]</scope>
    <source>
        <strain evidence="6 7">CCUG 19995</strain>
    </source>
</reference>
<dbReference type="PIRSF" id="PIRSF001235">
    <property type="entry name" value="Amidase_carbamoylase"/>
    <property type="match status" value="1"/>
</dbReference>
<evidence type="ECO:0000313" key="7">
    <source>
        <dbReference type="Proteomes" id="UP000196317"/>
    </source>
</evidence>
<keyword evidence="3" id="KW-0862">Zinc</keyword>
<evidence type="ECO:0000259" key="5">
    <source>
        <dbReference type="Pfam" id="PF07687"/>
    </source>
</evidence>
<keyword evidence="2 6" id="KW-0378">Hydrolase</keyword>
<sequence length="412" mass="44482">MINSKRFEANFNAISEFGALKGGGLTRLAFSKEDLEAREFLINLIEKNGFKLKIDNVGNIYAIYDDGCEADAKPVCVGSHIDSVPNGGFYDGTLGVMAGLEALTAIKEAGIRLKRPLWLINFSCEESSRFKTATIGSKIISGKLSQQRLHELKDEDGISLFEAMSAAGFKPQNLDEAVLKENSLHAYLELHIEQGPVLERSGISVGVVSGIAAPIRFEITIQGKADHSGATPMNMRSDALLAASHIIIAANKFAKNKKTAVATIGYAHAKPGVLNVVPGEARLGVDLRDIDKASLAELNLELRNFVDTLSHELKFSYDIRELSSDEPVKLSEHAINLLEDEAKKLGIKTLTLPSGAGHDAMNLTKLASSVGMLFIPCVDGISHNTKEAINFKDAVAATKILTNALIRLSNEE</sequence>
<dbReference type="InterPro" id="IPR002933">
    <property type="entry name" value="Peptidase_M20"/>
</dbReference>
<dbReference type="PANTHER" id="PTHR32494">
    <property type="entry name" value="ALLANTOATE DEIMINASE-RELATED"/>
    <property type="match status" value="1"/>
</dbReference>
<dbReference type="Proteomes" id="UP000196317">
    <property type="component" value="Unassembled WGS sequence"/>
</dbReference>
<comment type="similarity">
    <text evidence="1">Belongs to the peptidase M20 family.</text>
</comment>
<dbReference type="Pfam" id="PF01546">
    <property type="entry name" value="Peptidase_M20"/>
    <property type="match status" value="1"/>
</dbReference>
<evidence type="ECO:0000313" key="6">
    <source>
        <dbReference type="EMBL" id="OUT07143.1"/>
    </source>
</evidence>
<feature type="binding site" evidence="4">
    <location>
        <position position="216"/>
    </location>
    <ligand>
        <name>allantoate</name>
        <dbReference type="ChEBI" id="CHEBI:17536"/>
    </ligand>
</feature>
<dbReference type="Gene3D" id="3.30.70.360">
    <property type="match status" value="1"/>
</dbReference>
<feature type="binding site" evidence="3">
    <location>
        <position position="383"/>
    </location>
    <ligand>
        <name>Zn(2+)</name>
        <dbReference type="ChEBI" id="CHEBI:29105"/>
        <label>2</label>
    </ligand>
</feature>
<dbReference type="GO" id="GO:0016813">
    <property type="term" value="F:hydrolase activity, acting on carbon-nitrogen (but not peptide) bonds, in linear amidines"/>
    <property type="evidence" value="ECO:0007669"/>
    <property type="project" value="InterPro"/>
</dbReference>
<feature type="binding site" evidence="3">
    <location>
        <position position="80"/>
    </location>
    <ligand>
        <name>Zn(2+)</name>
        <dbReference type="ChEBI" id="CHEBI:29105"/>
        <label>1</label>
    </ligand>
</feature>
<name>A0A1Y5MJ10_9BACT</name>
<dbReference type="NCBIfam" id="TIGR01879">
    <property type="entry name" value="hydantase"/>
    <property type="match status" value="1"/>
</dbReference>
<dbReference type="PANTHER" id="PTHR32494:SF5">
    <property type="entry name" value="ALLANTOATE AMIDOHYDROLASE"/>
    <property type="match status" value="1"/>
</dbReference>
<dbReference type="NCBIfam" id="NF006771">
    <property type="entry name" value="PRK09290.1-5"/>
    <property type="match status" value="1"/>
</dbReference>
<dbReference type="SUPFAM" id="SSF53187">
    <property type="entry name" value="Zn-dependent exopeptidases"/>
    <property type="match status" value="1"/>
</dbReference>
<keyword evidence="3" id="KW-0479">Metal-binding</keyword>
<organism evidence="6 7">
    <name type="scientific">Campylobacter concisus</name>
    <dbReference type="NCBI Taxonomy" id="199"/>
    <lineage>
        <taxon>Bacteria</taxon>
        <taxon>Pseudomonadati</taxon>
        <taxon>Campylobacterota</taxon>
        <taxon>Epsilonproteobacteria</taxon>
        <taxon>Campylobacterales</taxon>
        <taxon>Campylobacteraceae</taxon>
        <taxon>Campylobacter</taxon>
    </lineage>
</organism>
<dbReference type="GO" id="GO:0046872">
    <property type="term" value="F:metal ion binding"/>
    <property type="evidence" value="ECO:0007669"/>
    <property type="project" value="UniProtKB-KW"/>
</dbReference>
<dbReference type="CDD" id="cd03884">
    <property type="entry name" value="M20_bAS"/>
    <property type="match status" value="1"/>
</dbReference>
<accession>A0A1Y5MJ10</accession>
<evidence type="ECO:0000256" key="4">
    <source>
        <dbReference type="PIRSR" id="PIRSR001235-2"/>
    </source>
</evidence>
<gene>
    <name evidence="6" type="ORF">B9N65_07795</name>
</gene>
<evidence type="ECO:0000256" key="3">
    <source>
        <dbReference type="PIRSR" id="PIRSR001235-1"/>
    </source>
</evidence>
<comment type="cofactor">
    <cofactor evidence="3">
        <name>Zn(2+)</name>
        <dbReference type="ChEBI" id="CHEBI:29105"/>
    </cofactor>
    <text evidence="3">Binds 2 Zn(2+) ions per subunit.</text>
</comment>
<feature type="binding site" evidence="3">
    <location>
        <position position="91"/>
    </location>
    <ligand>
        <name>Zn(2+)</name>
        <dbReference type="ChEBI" id="CHEBI:29105"/>
        <label>2</label>
    </ligand>
</feature>